<proteinExistence type="predicted"/>
<sequence length="204" mass="23190">MIKYLIGLTVITVVIFVAYMTAKGKLIQSPATKEILVSQSETAKVDKTDPKWLEKYCREEVKKLPVAPFKYTRLDGDVHAYAIPDVSLKKRIPTDKFYKAKTCALWYKYDPKEAYASLGVEYGMNIKLDNAFEENADLVFSKAIDKSWQKISPLGKDERGRPGYSYPGFPLAFTRENKDAGTTEFVTADFGGNVFYVRFVAYEK</sequence>
<dbReference type="STRING" id="1798377.A2872_02455"/>
<name>A0A1F5Z4R0_9BACT</name>
<accession>A0A1F5Z4R0</accession>
<feature type="transmembrane region" description="Helical" evidence="1">
    <location>
        <begin position="6"/>
        <end position="22"/>
    </location>
</feature>
<evidence type="ECO:0000313" key="2">
    <source>
        <dbReference type="EMBL" id="OGG07440.1"/>
    </source>
</evidence>
<keyword evidence="1" id="KW-0812">Transmembrane</keyword>
<dbReference type="AlphaFoldDB" id="A0A1F5Z4R0"/>
<gene>
    <name evidence="2" type="ORF">A2872_02455</name>
</gene>
<evidence type="ECO:0000256" key="1">
    <source>
        <dbReference type="SAM" id="Phobius"/>
    </source>
</evidence>
<evidence type="ECO:0000313" key="3">
    <source>
        <dbReference type="Proteomes" id="UP000178681"/>
    </source>
</evidence>
<reference evidence="2 3" key="1">
    <citation type="journal article" date="2016" name="Nat. Commun.">
        <title>Thousands of microbial genomes shed light on interconnected biogeochemical processes in an aquifer system.</title>
        <authorList>
            <person name="Anantharaman K."/>
            <person name="Brown C.T."/>
            <person name="Hug L.A."/>
            <person name="Sharon I."/>
            <person name="Castelle C.J."/>
            <person name="Probst A.J."/>
            <person name="Thomas B.C."/>
            <person name="Singh A."/>
            <person name="Wilkins M.J."/>
            <person name="Karaoz U."/>
            <person name="Brodie E.L."/>
            <person name="Williams K.H."/>
            <person name="Hubbard S.S."/>
            <person name="Banfield J.F."/>
        </authorList>
    </citation>
    <scope>NUCLEOTIDE SEQUENCE [LARGE SCALE GENOMIC DNA]</scope>
</reference>
<dbReference type="Proteomes" id="UP000178681">
    <property type="component" value="Unassembled WGS sequence"/>
</dbReference>
<dbReference type="EMBL" id="MFJG01000005">
    <property type="protein sequence ID" value="OGG07440.1"/>
    <property type="molecule type" value="Genomic_DNA"/>
</dbReference>
<protein>
    <submittedName>
        <fullName evidence="2">Uncharacterized protein</fullName>
    </submittedName>
</protein>
<comment type="caution">
    <text evidence="2">The sequence shown here is derived from an EMBL/GenBank/DDBJ whole genome shotgun (WGS) entry which is preliminary data.</text>
</comment>
<keyword evidence="1" id="KW-1133">Transmembrane helix</keyword>
<organism evidence="2 3">
    <name type="scientific">Candidatus Gottesmanbacteria bacterium RIFCSPHIGHO2_01_FULL_42_12</name>
    <dbReference type="NCBI Taxonomy" id="1798377"/>
    <lineage>
        <taxon>Bacteria</taxon>
        <taxon>Candidatus Gottesmaniibacteriota</taxon>
    </lineage>
</organism>
<keyword evidence="1" id="KW-0472">Membrane</keyword>